<dbReference type="Pfam" id="PF07943">
    <property type="entry name" value="PBP5_C"/>
    <property type="match status" value="1"/>
</dbReference>
<dbReference type="EMBL" id="CP132508">
    <property type="protein sequence ID" value="WPD20117.1"/>
    <property type="molecule type" value="Genomic_DNA"/>
</dbReference>
<evidence type="ECO:0000256" key="10">
    <source>
        <dbReference type="ARBA" id="ARBA00022984"/>
    </source>
</evidence>
<keyword evidence="5 16" id="KW-0121">Carboxypeptidase</keyword>
<keyword evidence="17" id="KW-1185">Reference proteome</keyword>
<keyword evidence="9" id="KW-0133">Cell shape</keyword>
<dbReference type="Gene3D" id="3.40.710.10">
    <property type="entry name" value="DD-peptidase/beta-lactamase superfamily"/>
    <property type="match status" value="1"/>
</dbReference>
<dbReference type="InterPro" id="IPR012907">
    <property type="entry name" value="Peptidase_S11_C"/>
</dbReference>
<evidence type="ECO:0000256" key="12">
    <source>
        <dbReference type="ARBA" id="ARBA00034000"/>
    </source>
</evidence>
<dbReference type="PANTHER" id="PTHR21581:SF6">
    <property type="entry name" value="TRAFFICKING PROTEIN PARTICLE COMPLEX SUBUNIT 12"/>
    <property type="match status" value="1"/>
</dbReference>
<comment type="pathway">
    <text evidence="2">Cell wall biogenesis; peptidoglycan biosynthesis.</text>
</comment>
<evidence type="ECO:0000256" key="5">
    <source>
        <dbReference type="ARBA" id="ARBA00022645"/>
    </source>
</evidence>
<dbReference type="InterPro" id="IPR037167">
    <property type="entry name" value="Peptidase_S11_C_sf"/>
</dbReference>
<dbReference type="SUPFAM" id="SSF69189">
    <property type="entry name" value="Penicillin-binding protein associated domain"/>
    <property type="match status" value="1"/>
</dbReference>
<evidence type="ECO:0000256" key="3">
    <source>
        <dbReference type="ARBA" id="ARBA00007164"/>
    </source>
</evidence>
<gene>
    <name evidence="16" type="ORF">Q5761_05655</name>
</gene>
<evidence type="ECO:0000256" key="13">
    <source>
        <dbReference type="RuleBase" id="RU004016"/>
    </source>
</evidence>
<evidence type="ECO:0000259" key="15">
    <source>
        <dbReference type="SMART" id="SM00936"/>
    </source>
</evidence>
<accession>A0ABZ0QTF9</accession>
<keyword evidence="10" id="KW-0573">Peptidoglycan synthesis</keyword>
<comment type="similarity">
    <text evidence="3 13">Belongs to the peptidase S11 family.</text>
</comment>
<sequence length="430" mass="46262">MPVLRPRPAPPRGPYGDGRGDRGWRAAARMAATLLLAMALVGAPVPPVAAATAPDPGEGPHPDTERPGGSPGFPTRSAALLVMDAASGQVLWAKNADQPRHPASISKLMTLLLTLEAIQAGQIRLQDQVTVSPRAEGTPGSTAFLEAGERITVEDLIKAVAVASANDACVALAEYISGDVGRFVQRMNQRARELGLTQSRFVDPHGLTDRPGNRMSARDIAVLSRYLVNHHPEILRYTSIWEDWLRKGTDREFWLTNTNKLVAWYDGVDGLKTGLTEESGPSVVVTARKGDDRFIVVVLGAPESDTRWREASRLLDWAFASFDSVPIAQPGQALRTVRVAEGRRLGVPVTVREVFGVTVPRGEAGRVRWTVEVAEPVPAPVAEGQPVGRVVARAGDRTLATAPVVAAQAVGRAGPPALWARLFGWTWPMR</sequence>
<keyword evidence="6" id="KW-0645">Protease</keyword>
<evidence type="ECO:0000256" key="9">
    <source>
        <dbReference type="ARBA" id="ARBA00022960"/>
    </source>
</evidence>
<keyword evidence="11" id="KW-0961">Cell wall biogenesis/degradation</keyword>
<evidence type="ECO:0000256" key="4">
    <source>
        <dbReference type="ARBA" id="ARBA00012448"/>
    </source>
</evidence>
<dbReference type="RefSeq" id="WP_135225450.1">
    <property type="nucleotide sequence ID" value="NZ_CP132508.1"/>
</dbReference>
<name>A0ABZ0QTF9_9FIRM</name>
<dbReference type="SMART" id="SM00936">
    <property type="entry name" value="PBP5_C"/>
    <property type="match status" value="1"/>
</dbReference>
<dbReference type="Proteomes" id="UP001304683">
    <property type="component" value="Chromosome"/>
</dbReference>
<feature type="compositionally biased region" description="Pro residues" evidence="14">
    <location>
        <begin position="1"/>
        <end position="13"/>
    </location>
</feature>
<keyword evidence="7" id="KW-0732">Signal</keyword>
<evidence type="ECO:0000256" key="11">
    <source>
        <dbReference type="ARBA" id="ARBA00023316"/>
    </source>
</evidence>
<keyword evidence="8 16" id="KW-0378">Hydrolase</keyword>
<evidence type="ECO:0000256" key="1">
    <source>
        <dbReference type="ARBA" id="ARBA00003217"/>
    </source>
</evidence>
<dbReference type="EC" id="3.4.16.4" evidence="4"/>
<dbReference type="Pfam" id="PF00768">
    <property type="entry name" value="Peptidase_S11"/>
    <property type="match status" value="1"/>
</dbReference>
<dbReference type="PRINTS" id="PR00725">
    <property type="entry name" value="DADACBPTASE1"/>
</dbReference>
<organism evidence="16 17">
    <name type="scientific">Thermaerobacter composti</name>
    <dbReference type="NCBI Taxonomy" id="554949"/>
    <lineage>
        <taxon>Bacteria</taxon>
        <taxon>Bacillati</taxon>
        <taxon>Bacillota</taxon>
        <taxon>Clostridia</taxon>
        <taxon>Eubacteriales</taxon>
        <taxon>Clostridiales Family XVII. Incertae Sedis</taxon>
        <taxon>Thermaerobacter</taxon>
    </lineage>
</organism>
<dbReference type="InterPro" id="IPR018044">
    <property type="entry name" value="Peptidase_S11"/>
</dbReference>
<evidence type="ECO:0000313" key="16">
    <source>
        <dbReference type="EMBL" id="WPD20117.1"/>
    </source>
</evidence>
<feature type="domain" description="Peptidase S11 D-Ala-D-Ala carboxypeptidase A C-terminal" evidence="15">
    <location>
        <begin position="322"/>
        <end position="412"/>
    </location>
</feature>
<evidence type="ECO:0000313" key="17">
    <source>
        <dbReference type="Proteomes" id="UP001304683"/>
    </source>
</evidence>
<proteinExistence type="inferred from homology"/>
<dbReference type="GO" id="GO:0004180">
    <property type="term" value="F:carboxypeptidase activity"/>
    <property type="evidence" value="ECO:0007669"/>
    <property type="project" value="UniProtKB-KW"/>
</dbReference>
<feature type="region of interest" description="Disordered" evidence="14">
    <location>
        <begin position="1"/>
        <end position="22"/>
    </location>
</feature>
<evidence type="ECO:0000256" key="14">
    <source>
        <dbReference type="SAM" id="MobiDB-lite"/>
    </source>
</evidence>
<dbReference type="SUPFAM" id="SSF56601">
    <property type="entry name" value="beta-lactamase/transpeptidase-like"/>
    <property type="match status" value="1"/>
</dbReference>
<feature type="region of interest" description="Disordered" evidence="14">
    <location>
        <begin position="49"/>
        <end position="76"/>
    </location>
</feature>
<evidence type="ECO:0000256" key="6">
    <source>
        <dbReference type="ARBA" id="ARBA00022670"/>
    </source>
</evidence>
<evidence type="ECO:0000256" key="7">
    <source>
        <dbReference type="ARBA" id="ARBA00022729"/>
    </source>
</evidence>
<comment type="catalytic activity">
    <reaction evidence="12">
        <text>Preferential cleavage: (Ac)2-L-Lys-D-Ala-|-D-Ala. Also transpeptidation of peptidyl-alanyl moieties that are N-acyl substituents of D-alanine.</text>
        <dbReference type="EC" id="3.4.16.4"/>
    </reaction>
</comment>
<evidence type="ECO:0000256" key="2">
    <source>
        <dbReference type="ARBA" id="ARBA00004752"/>
    </source>
</evidence>
<dbReference type="InterPro" id="IPR001967">
    <property type="entry name" value="Peptidase_S11_N"/>
</dbReference>
<dbReference type="Gene3D" id="2.60.410.10">
    <property type="entry name" value="D-Ala-D-Ala carboxypeptidase, C-terminal domain"/>
    <property type="match status" value="1"/>
</dbReference>
<dbReference type="PANTHER" id="PTHR21581">
    <property type="entry name" value="D-ALANYL-D-ALANINE CARBOXYPEPTIDASE"/>
    <property type="match status" value="1"/>
</dbReference>
<protein>
    <recommendedName>
        <fullName evidence="4">serine-type D-Ala-D-Ala carboxypeptidase</fullName>
        <ecNumber evidence="4">3.4.16.4</ecNumber>
    </recommendedName>
</protein>
<dbReference type="InterPro" id="IPR015956">
    <property type="entry name" value="Peniciliin-bd_prot_C_sf"/>
</dbReference>
<reference evidence="16 17" key="1">
    <citation type="submission" date="2023-08" db="EMBL/GenBank/DDBJ databases">
        <title>Genome sequence of Thermaerobacter compostii strain Ins1, a spore-forming filamentous bacterium isolated from a deep geothermal reservoir.</title>
        <authorList>
            <person name="Bregnard D."/>
            <person name="Gonzalez D."/>
            <person name="Junier P."/>
        </authorList>
    </citation>
    <scope>NUCLEOTIDE SEQUENCE [LARGE SCALE GENOMIC DNA]</scope>
    <source>
        <strain evidence="16 17">Ins1</strain>
    </source>
</reference>
<evidence type="ECO:0000256" key="8">
    <source>
        <dbReference type="ARBA" id="ARBA00022801"/>
    </source>
</evidence>
<comment type="function">
    <text evidence="1">Removes C-terminal D-alanyl residues from sugar-peptide cell wall precursors.</text>
</comment>
<dbReference type="InterPro" id="IPR012338">
    <property type="entry name" value="Beta-lactam/transpept-like"/>
</dbReference>